<dbReference type="RefSeq" id="WP_055274657.1">
    <property type="nucleotide sequence ID" value="NZ_CZAJ01000046.1"/>
</dbReference>
<evidence type="ECO:0000313" key="2">
    <source>
        <dbReference type="Proteomes" id="UP000095602"/>
    </source>
</evidence>
<accession>A0A174N830</accession>
<protein>
    <submittedName>
        <fullName evidence="1">Uncharacterized protein</fullName>
    </submittedName>
</protein>
<dbReference type="Proteomes" id="UP000095602">
    <property type="component" value="Unassembled WGS sequence"/>
</dbReference>
<name>A0A174N830_9FIRM</name>
<organism evidence="1 2">
    <name type="scientific">Agathobacter rectalis</name>
    <dbReference type="NCBI Taxonomy" id="39491"/>
    <lineage>
        <taxon>Bacteria</taxon>
        <taxon>Bacillati</taxon>
        <taxon>Bacillota</taxon>
        <taxon>Clostridia</taxon>
        <taxon>Lachnospirales</taxon>
        <taxon>Lachnospiraceae</taxon>
        <taxon>Agathobacter</taxon>
    </lineage>
</organism>
<dbReference type="AlphaFoldDB" id="A0A174N830"/>
<evidence type="ECO:0000313" key="1">
    <source>
        <dbReference type="EMBL" id="CUP42668.1"/>
    </source>
</evidence>
<proteinExistence type="predicted"/>
<dbReference type="EMBL" id="CZAJ01000046">
    <property type="protein sequence ID" value="CUP42668.1"/>
    <property type="molecule type" value="Genomic_DNA"/>
</dbReference>
<gene>
    <name evidence="1" type="ORF">ERS852497_02841</name>
</gene>
<reference evidence="1 2" key="1">
    <citation type="submission" date="2015-09" db="EMBL/GenBank/DDBJ databases">
        <authorList>
            <consortium name="Pathogen Informatics"/>
        </authorList>
    </citation>
    <scope>NUCLEOTIDE SEQUENCE [LARGE SCALE GENOMIC DNA]</scope>
    <source>
        <strain evidence="1 2">2789STDY5834884</strain>
    </source>
</reference>
<sequence>MAFKQNFKNVGVVKNLDDTNKVSSESNSSGYEQDYENVKEVINLEYDSNAINDIKEFYETILRMDSFQLQKFVEEIENRSKTGLDSENKEYKKLFGFLSNKRNKSEALLEYVKTGGATLTFLAALCNLAKTLLS</sequence>